<dbReference type="InterPro" id="IPR057626">
    <property type="entry name" value="S-S_Temptin"/>
</dbReference>
<evidence type="ECO:0000256" key="1">
    <source>
        <dbReference type="SAM" id="Phobius"/>
    </source>
</evidence>
<dbReference type="STRING" id="188477.A0A433SI11"/>
<dbReference type="PANTHER" id="PTHR34737:SF2">
    <property type="entry name" value="EF-HAND DOMAIN-CONTAINING PROTEIN"/>
    <property type="match status" value="1"/>
</dbReference>
<dbReference type="Proteomes" id="UP000271974">
    <property type="component" value="Unassembled WGS sequence"/>
</dbReference>
<feature type="non-terminal residue" evidence="3">
    <location>
        <position position="1"/>
    </location>
</feature>
<dbReference type="EMBL" id="RQTK01002966">
    <property type="protein sequence ID" value="RUS68433.1"/>
    <property type="molecule type" value="Genomic_DNA"/>
</dbReference>
<comment type="caution">
    <text evidence="3">The sequence shown here is derived from an EMBL/GenBank/DDBJ whole genome shotgun (WGS) entry which is preliminary data.</text>
</comment>
<dbReference type="Pfam" id="PF24784">
    <property type="entry name" value="Temptin_C"/>
    <property type="match status" value="1"/>
</dbReference>
<proteinExistence type="predicted"/>
<evidence type="ECO:0000313" key="3">
    <source>
        <dbReference type="EMBL" id="RUS68433.1"/>
    </source>
</evidence>
<feature type="domain" description="Temptin Cys/Cys disulfide" evidence="2">
    <location>
        <begin position="28"/>
        <end position="124"/>
    </location>
</feature>
<dbReference type="PANTHER" id="PTHR34737">
    <property type="entry name" value="EF-HAND DOMAIN-CONTAINING PROTEIN"/>
    <property type="match status" value="1"/>
</dbReference>
<gene>
    <name evidence="3" type="ORF">EGW08_023805</name>
</gene>
<evidence type="ECO:0000259" key="2">
    <source>
        <dbReference type="Pfam" id="PF24784"/>
    </source>
</evidence>
<keyword evidence="4" id="KW-1185">Reference proteome</keyword>
<dbReference type="InterPro" id="IPR055313">
    <property type="entry name" value="Temptin-like"/>
</dbReference>
<sequence length="167" mass="18127">DILCHTMLVYLGVGLVSVLLLTILDVSAAYRSFQTLIPNGARVPDPCTPGTVWPGVGHVTPEGGSDLNSFGRRFIEVGKTWTKALCQEDSDGDGRSNGQELGDPDCSWTPGKMLPALAVSHPGICEPLHSPRCQEMNTWLRCTGTVREAQELAMCGHIAKNCEWDYL</sequence>
<organism evidence="3 4">
    <name type="scientific">Elysia chlorotica</name>
    <name type="common">Eastern emerald elysia</name>
    <name type="synonym">Sea slug</name>
    <dbReference type="NCBI Taxonomy" id="188477"/>
    <lineage>
        <taxon>Eukaryota</taxon>
        <taxon>Metazoa</taxon>
        <taxon>Spiralia</taxon>
        <taxon>Lophotrochozoa</taxon>
        <taxon>Mollusca</taxon>
        <taxon>Gastropoda</taxon>
        <taxon>Heterobranchia</taxon>
        <taxon>Euthyneura</taxon>
        <taxon>Panpulmonata</taxon>
        <taxon>Sacoglossa</taxon>
        <taxon>Placobranchoidea</taxon>
        <taxon>Plakobranchidae</taxon>
        <taxon>Elysia</taxon>
    </lineage>
</organism>
<keyword evidence="1" id="KW-1133">Transmembrane helix</keyword>
<accession>A0A433SI11</accession>
<dbReference type="AlphaFoldDB" id="A0A433SI11"/>
<feature type="transmembrane region" description="Helical" evidence="1">
    <location>
        <begin position="7"/>
        <end position="30"/>
    </location>
</feature>
<protein>
    <recommendedName>
        <fullName evidence="2">Temptin Cys/Cys disulfide domain-containing protein</fullName>
    </recommendedName>
</protein>
<evidence type="ECO:0000313" key="4">
    <source>
        <dbReference type="Proteomes" id="UP000271974"/>
    </source>
</evidence>
<keyword evidence="1" id="KW-0472">Membrane</keyword>
<name>A0A433SI11_ELYCH</name>
<keyword evidence="1" id="KW-0812">Transmembrane</keyword>
<dbReference type="OrthoDB" id="129121at2759"/>
<reference evidence="3 4" key="1">
    <citation type="submission" date="2019-01" db="EMBL/GenBank/DDBJ databases">
        <title>A draft genome assembly of the solar-powered sea slug Elysia chlorotica.</title>
        <authorList>
            <person name="Cai H."/>
            <person name="Li Q."/>
            <person name="Fang X."/>
            <person name="Li J."/>
            <person name="Curtis N.E."/>
            <person name="Altenburger A."/>
            <person name="Shibata T."/>
            <person name="Feng M."/>
            <person name="Maeda T."/>
            <person name="Schwartz J.A."/>
            <person name="Shigenobu S."/>
            <person name="Lundholm N."/>
            <person name="Nishiyama T."/>
            <person name="Yang H."/>
            <person name="Hasebe M."/>
            <person name="Li S."/>
            <person name="Pierce S.K."/>
            <person name="Wang J."/>
        </authorList>
    </citation>
    <scope>NUCLEOTIDE SEQUENCE [LARGE SCALE GENOMIC DNA]</scope>
    <source>
        <strain evidence="3">EC2010</strain>
        <tissue evidence="3">Whole organism of an adult</tissue>
    </source>
</reference>